<evidence type="ECO:0000313" key="6">
    <source>
        <dbReference type="RefSeq" id="XP_056699174.1"/>
    </source>
</evidence>
<dbReference type="InterPro" id="IPR016162">
    <property type="entry name" value="Ald_DH_N"/>
</dbReference>
<dbReference type="PANTHER" id="PTHR43570:SF25">
    <property type="entry name" value="ALDEHYDE DEHYDROGENASE FAMILY 3 MEMBER I1, CHLOROPLASTIC"/>
    <property type="match status" value="1"/>
</dbReference>
<evidence type="ECO:0000256" key="1">
    <source>
        <dbReference type="ARBA" id="ARBA00009986"/>
    </source>
</evidence>
<dbReference type="Gene3D" id="3.40.309.10">
    <property type="entry name" value="Aldehyde Dehydrogenase, Chain A, domain 2"/>
    <property type="match status" value="1"/>
</dbReference>
<dbReference type="InterPro" id="IPR016161">
    <property type="entry name" value="Ald_DH/histidinol_DH"/>
</dbReference>
<organism evidence="4 6">
    <name type="scientific">Spinacia oleracea</name>
    <name type="common">Spinach</name>
    <dbReference type="NCBI Taxonomy" id="3562"/>
    <lineage>
        <taxon>Eukaryota</taxon>
        <taxon>Viridiplantae</taxon>
        <taxon>Streptophyta</taxon>
        <taxon>Embryophyta</taxon>
        <taxon>Tracheophyta</taxon>
        <taxon>Spermatophyta</taxon>
        <taxon>Magnoliopsida</taxon>
        <taxon>eudicotyledons</taxon>
        <taxon>Gunneridae</taxon>
        <taxon>Pentapetalae</taxon>
        <taxon>Caryophyllales</taxon>
        <taxon>Chenopodiaceae</taxon>
        <taxon>Chenopodioideae</taxon>
        <taxon>Anserineae</taxon>
        <taxon>Spinacia</taxon>
    </lineage>
</organism>
<keyword evidence="2" id="KW-0560">Oxidoreductase</keyword>
<dbReference type="Pfam" id="PF00171">
    <property type="entry name" value="Aldedh"/>
    <property type="match status" value="1"/>
</dbReference>
<dbReference type="Proteomes" id="UP000813463">
    <property type="component" value="Chromosome 1"/>
</dbReference>
<dbReference type="SUPFAM" id="SSF53720">
    <property type="entry name" value="ALDH-like"/>
    <property type="match status" value="1"/>
</dbReference>
<dbReference type="Gene3D" id="3.40.605.10">
    <property type="entry name" value="Aldehyde Dehydrogenase, Chain A, domain 1"/>
    <property type="match status" value="1"/>
</dbReference>
<reference evidence="4" key="1">
    <citation type="journal article" date="2021" name="Nat. Commun.">
        <title>Genomic analyses provide insights into spinach domestication and the genetic basis of agronomic traits.</title>
        <authorList>
            <person name="Cai X."/>
            <person name="Sun X."/>
            <person name="Xu C."/>
            <person name="Sun H."/>
            <person name="Wang X."/>
            <person name="Ge C."/>
            <person name="Zhang Z."/>
            <person name="Wang Q."/>
            <person name="Fei Z."/>
            <person name="Jiao C."/>
            <person name="Wang Q."/>
        </authorList>
    </citation>
    <scope>NUCLEOTIDE SEQUENCE [LARGE SCALE GENOMIC DNA]</scope>
    <source>
        <strain evidence="4">cv. Varoflay</strain>
    </source>
</reference>
<keyword evidence="4" id="KW-1185">Reference proteome</keyword>
<evidence type="ECO:0000313" key="5">
    <source>
        <dbReference type="RefSeq" id="XP_056698966.1"/>
    </source>
</evidence>
<dbReference type="RefSeq" id="XP_056699174.1">
    <property type="nucleotide sequence ID" value="XM_056843196.1"/>
</dbReference>
<protein>
    <submittedName>
        <fullName evidence="5 6">Aldehyde dehydrogenase family 3 member H1</fullName>
    </submittedName>
</protein>
<feature type="domain" description="Aldehyde dehydrogenase" evidence="3">
    <location>
        <begin position="3"/>
        <end position="118"/>
    </location>
</feature>
<dbReference type="InterPro" id="IPR015590">
    <property type="entry name" value="Aldehyde_DH_dom"/>
</dbReference>
<proteinExistence type="inferred from homology"/>
<dbReference type="InterPro" id="IPR012394">
    <property type="entry name" value="Aldehyde_DH_NAD(P)"/>
</dbReference>
<evidence type="ECO:0000256" key="2">
    <source>
        <dbReference type="ARBA" id="ARBA00023002"/>
    </source>
</evidence>
<dbReference type="RefSeq" id="XP_056698966.1">
    <property type="nucleotide sequence ID" value="XM_056842988.1"/>
</dbReference>
<evidence type="ECO:0000313" key="4">
    <source>
        <dbReference type="Proteomes" id="UP000813463"/>
    </source>
</evidence>
<reference evidence="5 6" key="2">
    <citation type="submission" date="2025-05" db="UniProtKB">
        <authorList>
            <consortium name="RefSeq"/>
        </authorList>
    </citation>
    <scope>IDENTIFICATION</scope>
    <source>
        <tissue evidence="5 6">Leaf</tissue>
    </source>
</reference>
<comment type="similarity">
    <text evidence="1">Belongs to the aldehyde dehydrogenase family.</text>
</comment>
<dbReference type="PANTHER" id="PTHR43570">
    <property type="entry name" value="ALDEHYDE DEHYDROGENASE"/>
    <property type="match status" value="1"/>
</dbReference>
<evidence type="ECO:0000259" key="3">
    <source>
        <dbReference type="Pfam" id="PF00171"/>
    </source>
</evidence>
<dbReference type="InterPro" id="IPR016163">
    <property type="entry name" value="Ald_DH_C"/>
</dbReference>
<name>A0ABM3RU68_SPIOL</name>
<dbReference type="GeneID" id="110800603"/>
<accession>A0ABM3RU68</accession>
<gene>
    <name evidence="5 6" type="primary">LOC110800603</name>
</gene>
<sequence length="206" mass="23407">MVAAAKHLTPIILELGGKFHVVVDSDVNMQVVARRIIAGKWSCNNGQTCTTADYVITTKDFAPKLIDALRSELDEFFRKDHLDSNDMSRVVSLYHFKRLMKLMEEDGVSDKIVLGGHTDATQLGIRCHNWIRCCEEVRCRENSNRSTGPESYTPKVGEIYIASQHSILVLCLRYSHHHIWRMQAGNSLIIMTIHIQASVSFIQNEH</sequence>